<reference evidence="1 2" key="1">
    <citation type="submission" date="2021-06" db="EMBL/GenBank/DDBJ databases">
        <title>Bacillus sp. RD4P76, an endophyte from a halophyte.</title>
        <authorList>
            <person name="Sun J.-Q."/>
        </authorList>
    </citation>
    <scope>NUCLEOTIDE SEQUENCE [LARGE SCALE GENOMIC DNA]</scope>
    <source>
        <strain evidence="1 2">JCM 17098</strain>
    </source>
</reference>
<proteinExistence type="predicted"/>
<dbReference type="Proteomes" id="UP000790580">
    <property type="component" value="Unassembled WGS sequence"/>
</dbReference>
<protein>
    <submittedName>
        <fullName evidence="1">Uncharacterized protein</fullName>
    </submittedName>
</protein>
<keyword evidence="2" id="KW-1185">Reference proteome</keyword>
<gene>
    <name evidence="1" type="ORF">KS407_00195</name>
</gene>
<name>A0ABS6JMS2_9BACI</name>
<organism evidence="1 2">
    <name type="scientific">Evansella alkalicola</name>
    <dbReference type="NCBI Taxonomy" id="745819"/>
    <lineage>
        <taxon>Bacteria</taxon>
        <taxon>Bacillati</taxon>
        <taxon>Bacillota</taxon>
        <taxon>Bacilli</taxon>
        <taxon>Bacillales</taxon>
        <taxon>Bacillaceae</taxon>
        <taxon>Evansella</taxon>
    </lineage>
</organism>
<accession>A0ABS6JMS2</accession>
<evidence type="ECO:0000313" key="2">
    <source>
        <dbReference type="Proteomes" id="UP000790580"/>
    </source>
</evidence>
<comment type="caution">
    <text evidence="1">The sequence shown here is derived from an EMBL/GenBank/DDBJ whole genome shotgun (WGS) entry which is preliminary data.</text>
</comment>
<evidence type="ECO:0000313" key="1">
    <source>
        <dbReference type="EMBL" id="MBU9719855.1"/>
    </source>
</evidence>
<dbReference type="RefSeq" id="WP_216943296.1">
    <property type="nucleotide sequence ID" value="NZ_JAHQCR010000004.1"/>
</dbReference>
<sequence>MPMGTLPPSFLGKNVNLDGQNSRSYVVKYEEHISKKKSNILLFDHETPVIFAVIDRTGRFLDSFYLSNKTTQEAAKTLENYKEIVERKKLHTVTQDDLRDALRPMEEARMKNENILKHLTDEHLEDIKHLWPSRLIAIQNADGKSDQSLIMSALSEAIKLANPIKSFQFIINHRLDTFIPKLGERVATHPDLIEDITSYYLSYNESAIVEDFLNVAVKHVPVSDHNAVEQLLNSAKKIDNLFYTGVMRHILSRLIRRVKEETGGTPKDWLNETIHDRQLKRTIISDLKKKTG</sequence>
<dbReference type="EMBL" id="JAHQCR010000004">
    <property type="protein sequence ID" value="MBU9719855.1"/>
    <property type="molecule type" value="Genomic_DNA"/>
</dbReference>